<sequence>MYFPIGWPKYLKEVQNDSAPLQYIISSSDRMLFAILSVDTLSIWYCKPTVQIVNYTQSQKSVEEIGGYCLAEWKPDSSMIAVMTNKQHVVFFKVDLDVSVPNHHCLYVQQEGSCLCVREELVIATVDGYLNRIRWNGTRNEKSSLYIRNIPVSIDFQHTKAAKLTEEDGHVIHIEYSPIIGGYVLVLSSGKALFVIPPSSRVENGTAQGVWIQDVKDATCLAVNHRYRLMAFGRKSGIGVVYVINELEGTFEESHKMVISSKDYPALCWQNGGFSLWSVFGSLYPKENLNLFPSPVKSMEWGLEGYQLWMVCKSPEEDTSTYNGFHHVGHTMSGVMQLQFVKSALTVNPCMGNHEHVFLQGEDKLYMNTGDTSQRNSSHSEMSIGNKQWQIIPISHSYLASNWPIRYAAVDKAGQCLAVAGKTGLAHYTLNTRKWKLFGNETQEKDLVVSGGMAWWKDFICVACYNIIGQRDEVPSQILLLNTFRDILIVFCIDSHVMLYNMERKNTQPNPTIEMIKIQEVSLSSARALHAAKEAESLLLNVAGKLLMFQRDRSGPPVKTSDQNQNIKSKQLPFCSPSSVATNVENLWTTSRANIGKMQLMEALWLGCGAQGMKVWLPLYPRDEAKAHNFMSKRIMLPFRVDIYPLAVLFEDAVILGAASDAVTFNYKSPADSSSTSMQHLPFCTLERTLLRRNLGVNALDIARCCTELSYFPHVLELLLHEVLEAEATSKDPIPDPLLPRVVAFIQEFPEFLQTVVHCARKTEVALWDYLFRTVGYPKDLFEECLVNDELETAASYLIILQNLEKPIISRQYATLLLDAALENGKWDLSRDLVRFLKAIDPSDIDSPQPSSGPYGKHHSSSSGYPSPPITSQDADGFSFSNVSNVSNISRVRSSSVTTSEGQPVPKAKEKLKHTVSDNLIHIRRPSPKPKDEAPADLYIDVILCRHARKLIEGNRLKDLGCFAGNTDDFHLVAWLKRERLRAGKVDDFVTALRDLHHQFQWPLPILSYTALQQLKNKTFSTSSLASLSILDDDIIATEDSSIATVEISDNSSLLGEFEYLGDTNSCTDSFSPELEILSQEIANKGPLQSELELRYLLQIMLEAGCLEWALIISIVLRDALAVVRTVNTASMTDTPLGYKPFFHSIRGQIQVLAKLVEQTPPTLQLSTTPVESSIVDDRQLSPPVQMIRDIETEPPTTDRETDKRRDEKPSDCAIS</sequence>
<feature type="region of interest" description="Disordered" evidence="1">
    <location>
        <begin position="1167"/>
        <end position="1216"/>
    </location>
</feature>
<feature type="compositionally biased region" description="Basic and acidic residues" evidence="1">
    <location>
        <begin position="1189"/>
        <end position="1216"/>
    </location>
</feature>
<dbReference type="Proteomes" id="UP001217089">
    <property type="component" value="Unassembled WGS sequence"/>
</dbReference>
<reference evidence="2 3" key="1">
    <citation type="submission" date="2022-12" db="EMBL/GenBank/DDBJ databases">
        <title>Chromosome-level genome of Tegillarca granosa.</title>
        <authorList>
            <person name="Kim J."/>
        </authorList>
    </citation>
    <scope>NUCLEOTIDE SEQUENCE [LARGE SCALE GENOMIC DNA]</scope>
    <source>
        <strain evidence="2">Teg-2019</strain>
        <tissue evidence="2">Adductor muscle</tissue>
    </source>
</reference>
<evidence type="ECO:0000313" key="2">
    <source>
        <dbReference type="EMBL" id="KAJ8306511.1"/>
    </source>
</evidence>
<name>A0ABQ9EQ78_TEGGR</name>
<dbReference type="Pfam" id="PF25440">
    <property type="entry name" value="Beta-prop_RIC1_2nd"/>
    <property type="match status" value="1"/>
</dbReference>
<evidence type="ECO:0008006" key="4">
    <source>
        <dbReference type="Google" id="ProtNLM"/>
    </source>
</evidence>
<organism evidence="2 3">
    <name type="scientific">Tegillarca granosa</name>
    <name type="common">Malaysian cockle</name>
    <name type="synonym">Anadara granosa</name>
    <dbReference type="NCBI Taxonomy" id="220873"/>
    <lineage>
        <taxon>Eukaryota</taxon>
        <taxon>Metazoa</taxon>
        <taxon>Spiralia</taxon>
        <taxon>Lophotrochozoa</taxon>
        <taxon>Mollusca</taxon>
        <taxon>Bivalvia</taxon>
        <taxon>Autobranchia</taxon>
        <taxon>Pteriomorphia</taxon>
        <taxon>Arcoida</taxon>
        <taxon>Arcoidea</taxon>
        <taxon>Arcidae</taxon>
        <taxon>Tegillarca</taxon>
    </lineage>
</organism>
<comment type="caution">
    <text evidence="2">The sequence shown here is derived from an EMBL/GenBank/DDBJ whole genome shotgun (WGS) entry which is preliminary data.</text>
</comment>
<gene>
    <name evidence="2" type="ORF">KUTeg_017056</name>
</gene>
<dbReference type="PANTHER" id="PTHR22746:SF10">
    <property type="entry name" value="GUANINE NUCLEOTIDE EXCHANGE FACTOR SUBUNIT RIC1"/>
    <property type="match status" value="1"/>
</dbReference>
<feature type="region of interest" description="Disordered" evidence="1">
    <location>
        <begin position="891"/>
        <end position="910"/>
    </location>
</feature>
<keyword evidence="3" id="KW-1185">Reference proteome</keyword>
<accession>A0ABQ9EQ78</accession>
<dbReference type="SUPFAM" id="SSF50978">
    <property type="entry name" value="WD40 repeat-like"/>
    <property type="match status" value="1"/>
</dbReference>
<dbReference type="PANTHER" id="PTHR22746">
    <property type="entry name" value="RAB6A-GEF COMPLEX PARTNER PROTEIN 1"/>
    <property type="match status" value="1"/>
</dbReference>
<feature type="compositionally biased region" description="Low complexity" evidence="1">
    <location>
        <begin position="891"/>
        <end position="900"/>
    </location>
</feature>
<feature type="region of interest" description="Disordered" evidence="1">
    <location>
        <begin position="844"/>
        <end position="871"/>
    </location>
</feature>
<protein>
    <recommendedName>
        <fullName evidence="4">Protein RIC1 homolog</fullName>
    </recommendedName>
</protein>
<dbReference type="EMBL" id="JARBDR010000813">
    <property type="protein sequence ID" value="KAJ8306511.1"/>
    <property type="molecule type" value="Genomic_DNA"/>
</dbReference>
<evidence type="ECO:0000313" key="3">
    <source>
        <dbReference type="Proteomes" id="UP001217089"/>
    </source>
</evidence>
<evidence type="ECO:0000256" key="1">
    <source>
        <dbReference type="SAM" id="MobiDB-lite"/>
    </source>
</evidence>
<dbReference type="InterPro" id="IPR036322">
    <property type="entry name" value="WD40_repeat_dom_sf"/>
</dbReference>
<dbReference type="InterPro" id="IPR040096">
    <property type="entry name" value="Ric1"/>
</dbReference>
<feature type="compositionally biased region" description="Low complexity" evidence="1">
    <location>
        <begin position="845"/>
        <end position="865"/>
    </location>
</feature>
<proteinExistence type="predicted"/>